<dbReference type="Pfam" id="PF13279">
    <property type="entry name" value="4HBT_2"/>
    <property type="match status" value="1"/>
</dbReference>
<reference evidence="3 4" key="1">
    <citation type="submission" date="2016-12" db="EMBL/GenBank/DDBJ databases">
        <authorList>
            <person name="Song W.-J."/>
            <person name="Kurnit D.M."/>
        </authorList>
    </citation>
    <scope>NUCLEOTIDE SEQUENCE [LARGE SCALE GENOMIC DNA]</scope>
    <source>
        <strain evidence="3 4">DSM 11393</strain>
    </source>
</reference>
<dbReference type="RefSeq" id="WP_072696947.1">
    <property type="nucleotide sequence ID" value="NZ_FRDI01000004.1"/>
</dbReference>
<accession>A0A1M7STR5</accession>
<dbReference type="SUPFAM" id="SSF54637">
    <property type="entry name" value="Thioesterase/thiol ester dehydrase-isomerase"/>
    <property type="match status" value="1"/>
</dbReference>
<evidence type="ECO:0000256" key="1">
    <source>
        <dbReference type="ARBA" id="ARBA00005953"/>
    </source>
</evidence>
<dbReference type="GO" id="GO:0047617">
    <property type="term" value="F:fatty acyl-CoA hydrolase activity"/>
    <property type="evidence" value="ECO:0007669"/>
    <property type="project" value="TreeGrafter"/>
</dbReference>
<evidence type="ECO:0000313" key="4">
    <source>
        <dbReference type="Proteomes" id="UP000186469"/>
    </source>
</evidence>
<dbReference type="PANTHER" id="PTHR31793">
    <property type="entry name" value="4-HYDROXYBENZOYL-COA THIOESTERASE FAMILY MEMBER"/>
    <property type="match status" value="1"/>
</dbReference>
<name>A0A1M7STR5_9BACT</name>
<dbReference type="InterPro" id="IPR050563">
    <property type="entry name" value="4-hydroxybenzoyl-CoA_TE"/>
</dbReference>
<comment type="similarity">
    <text evidence="1">Belongs to the 4-hydroxybenzoyl-CoA thioesterase family.</text>
</comment>
<gene>
    <name evidence="3" type="ORF">SAMN02745728_01274</name>
</gene>
<dbReference type="EMBL" id="FRDI01000004">
    <property type="protein sequence ID" value="SHN61869.1"/>
    <property type="molecule type" value="Genomic_DNA"/>
</dbReference>
<protein>
    <submittedName>
        <fullName evidence="3">Acyl-CoA thioester hydrolase</fullName>
    </submittedName>
</protein>
<dbReference type="STRING" id="1121455.SAMN02745728_01274"/>
<dbReference type="OrthoDB" id="9800856at2"/>
<keyword evidence="4" id="KW-1185">Reference proteome</keyword>
<dbReference type="PANTHER" id="PTHR31793:SF27">
    <property type="entry name" value="NOVEL THIOESTERASE SUPERFAMILY DOMAIN AND SAPOSIN A-TYPE DOMAIN CONTAINING PROTEIN (0610012H03RIK)"/>
    <property type="match status" value="1"/>
</dbReference>
<dbReference type="Gene3D" id="3.10.129.10">
    <property type="entry name" value="Hotdog Thioesterase"/>
    <property type="match status" value="1"/>
</dbReference>
<proteinExistence type="inferred from homology"/>
<organism evidence="3 4">
    <name type="scientific">Desulfovibrio litoralis DSM 11393</name>
    <dbReference type="NCBI Taxonomy" id="1121455"/>
    <lineage>
        <taxon>Bacteria</taxon>
        <taxon>Pseudomonadati</taxon>
        <taxon>Thermodesulfobacteriota</taxon>
        <taxon>Desulfovibrionia</taxon>
        <taxon>Desulfovibrionales</taxon>
        <taxon>Desulfovibrionaceae</taxon>
        <taxon>Desulfovibrio</taxon>
    </lineage>
</organism>
<sequence>MLKRFPYFKPDSPDSPPPLCCSVSRKVRFEEIDPLNIMWHGRYPSYLEDARIALGNRYKIGYMDFYRYKIILPIKQMHIDYLAPLTFGEEVNITARLHYSEAAKLNFSYEIHDSNNLLLTTAYTVQLLLQAENNELCLALPDFFVQFCENWKKGL</sequence>
<evidence type="ECO:0000313" key="3">
    <source>
        <dbReference type="EMBL" id="SHN61869.1"/>
    </source>
</evidence>
<keyword evidence="2 3" id="KW-0378">Hydrolase</keyword>
<dbReference type="CDD" id="cd00586">
    <property type="entry name" value="4HBT"/>
    <property type="match status" value="1"/>
</dbReference>
<dbReference type="AlphaFoldDB" id="A0A1M7STR5"/>
<evidence type="ECO:0000256" key="2">
    <source>
        <dbReference type="ARBA" id="ARBA00022801"/>
    </source>
</evidence>
<dbReference type="Proteomes" id="UP000186469">
    <property type="component" value="Unassembled WGS sequence"/>
</dbReference>
<dbReference type="InterPro" id="IPR029069">
    <property type="entry name" value="HotDog_dom_sf"/>
</dbReference>